<dbReference type="HOGENOM" id="CLU_758572_0_0_1"/>
<name>A0A0C2XD99_HEBCY</name>
<protein>
    <recommendedName>
        <fullName evidence="3">F-box domain-containing protein</fullName>
    </recommendedName>
</protein>
<keyword evidence="2" id="KW-1185">Reference proteome</keyword>
<sequence>MPSSSPFTFPQEICGIICQDPVLGRDDLHALCLVSRTFRDEAERLLYVAARVRGALKIKSFCVSLARRPHRALRMHKLMLWMPPQMDLEADDLSRIMNTLHLCLNLTDLHILEDASHGSKAGDAVQWWILDGHEFKLKRFVNTYFQSHMLVKFLRGQPTIEMLAIGGRGGAGIRGSLLPMLRDLDCPAAVVQELSTPSWYSSNLERLQFELVQSTDAEELATVVALSRFKDNLKSLSIMRREGQGGLDIMVLTACVAQQLPDIKYLRIMDYTARVSFAYFFPFQYYVTMLLLHQRETYHLPFFPFSMNLAKIQTLVVRPPTSALDDHDEHGDANLSSYIELRTAAGRRTAAERIMTSLSTLTRLVLVDKKVHEYARNLETGTIVHHLLPALDVHDWLLVH</sequence>
<reference evidence="1 2" key="1">
    <citation type="submission" date="2014-04" db="EMBL/GenBank/DDBJ databases">
        <authorList>
            <consortium name="DOE Joint Genome Institute"/>
            <person name="Kuo A."/>
            <person name="Gay G."/>
            <person name="Dore J."/>
            <person name="Kohler A."/>
            <person name="Nagy L.G."/>
            <person name="Floudas D."/>
            <person name="Copeland A."/>
            <person name="Barry K.W."/>
            <person name="Cichocki N."/>
            <person name="Veneault-Fourrey C."/>
            <person name="LaButti K."/>
            <person name="Lindquist E.A."/>
            <person name="Lipzen A."/>
            <person name="Lundell T."/>
            <person name="Morin E."/>
            <person name="Murat C."/>
            <person name="Sun H."/>
            <person name="Tunlid A."/>
            <person name="Henrissat B."/>
            <person name="Grigoriev I.V."/>
            <person name="Hibbett D.S."/>
            <person name="Martin F."/>
            <person name="Nordberg H.P."/>
            <person name="Cantor M.N."/>
            <person name="Hua S.X."/>
        </authorList>
    </citation>
    <scope>NUCLEOTIDE SEQUENCE [LARGE SCALE GENOMIC DNA]</scope>
    <source>
        <strain evidence="2">h7</strain>
    </source>
</reference>
<reference evidence="2" key="2">
    <citation type="submission" date="2015-01" db="EMBL/GenBank/DDBJ databases">
        <title>Evolutionary Origins and Diversification of the Mycorrhizal Mutualists.</title>
        <authorList>
            <consortium name="DOE Joint Genome Institute"/>
            <consortium name="Mycorrhizal Genomics Consortium"/>
            <person name="Kohler A."/>
            <person name="Kuo A."/>
            <person name="Nagy L.G."/>
            <person name="Floudas D."/>
            <person name="Copeland A."/>
            <person name="Barry K.W."/>
            <person name="Cichocki N."/>
            <person name="Veneault-Fourrey C."/>
            <person name="LaButti K."/>
            <person name="Lindquist E.A."/>
            <person name="Lipzen A."/>
            <person name="Lundell T."/>
            <person name="Morin E."/>
            <person name="Murat C."/>
            <person name="Riley R."/>
            <person name="Ohm R."/>
            <person name="Sun H."/>
            <person name="Tunlid A."/>
            <person name="Henrissat B."/>
            <person name="Grigoriev I.V."/>
            <person name="Hibbett D.S."/>
            <person name="Martin F."/>
        </authorList>
    </citation>
    <scope>NUCLEOTIDE SEQUENCE [LARGE SCALE GENOMIC DNA]</scope>
    <source>
        <strain evidence="2">h7</strain>
    </source>
</reference>
<evidence type="ECO:0008006" key="3">
    <source>
        <dbReference type="Google" id="ProtNLM"/>
    </source>
</evidence>
<evidence type="ECO:0000313" key="2">
    <source>
        <dbReference type="Proteomes" id="UP000053424"/>
    </source>
</evidence>
<proteinExistence type="predicted"/>
<dbReference type="AlphaFoldDB" id="A0A0C2XD99"/>
<dbReference type="Proteomes" id="UP000053424">
    <property type="component" value="Unassembled WGS sequence"/>
</dbReference>
<dbReference type="OrthoDB" id="3232239at2759"/>
<evidence type="ECO:0000313" key="1">
    <source>
        <dbReference type="EMBL" id="KIM35878.1"/>
    </source>
</evidence>
<organism evidence="1 2">
    <name type="scientific">Hebeloma cylindrosporum</name>
    <dbReference type="NCBI Taxonomy" id="76867"/>
    <lineage>
        <taxon>Eukaryota</taxon>
        <taxon>Fungi</taxon>
        <taxon>Dikarya</taxon>
        <taxon>Basidiomycota</taxon>
        <taxon>Agaricomycotina</taxon>
        <taxon>Agaricomycetes</taxon>
        <taxon>Agaricomycetidae</taxon>
        <taxon>Agaricales</taxon>
        <taxon>Agaricineae</taxon>
        <taxon>Hymenogastraceae</taxon>
        <taxon>Hebeloma</taxon>
    </lineage>
</organism>
<gene>
    <name evidence="1" type="ORF">M413DRAFT_324460</name>
</gene>
<accession>A0A0C2XD99</accession>
<dbReference type="EMBL" id="KN831812">
    <property type="protein sequence ID" value="KIM35878.1"/>
    <property type="molecule type" value="Genomic_DNA"/>
</dbReference>